<protein>
    <submittedName>
        <fullName evidence="1">Uncharacterized protein</fullName>
    </submittedName>
</protein>
<proteinExistence type="predicted"/>
<gene>
    <name evidence="1" type="ORF">AcdelDRAFT_0355</name>
</gene>
<dbReference type="EMBL" id="ACQT01000004">
    <property type="protein sequence ID" value="EER62078.1"/>
    <property type="molecule type" value="Genomic_DNA"/>
</dbReference>
<dbReference type="PATRIC" id="fig|573060.9.peg.4866"/>
<reference evidence="1 2" key="1">
    <citation type="submission" date="2009-05" db="EMBL/GenBank/DDBJ databases">
        <title>The draft genome of Acidovorax delafieldii 2AN.</title>
        <authorList>
            <consortium name="US DOE Joint Genome Institute (JGI-PGF)"/>
            <person name="Lucas S."/>
            <person name="Copeland A."/>
            <person name="Lapidus A."/>
            <person name="Glavina del Rio T."/>
            <person name="Tice H."/>
            <person name="Bruce D."/>
            <person name="Goodwin L."/>
            <person name="Pitluck S."/>
            <person name="Larimer F."/>
            <person name="Land M.L."/>
            <person name="Hauser L."/>
            <person name="Shelobolina E.S."/>
            <person name="Picardal F."/>
            <person name="Roden E."/>
            <person name="Emerson D."/>
        </authorList>
    </citation>
    <scope>NUCLEOTIDE SEQUENCE [LARGE SCALE GENOMIC DNA]</scope>
    <source>
        <strain evidence="1 2">2AN</strain>
    </source>
</reference>
<keyword evidence="2" id="KW-1185">Reference proteome</keyword>
<sequence length="34" mass="3717">MDMIWIAALTALWLAMAEAVVLLQKFGPAKGERA</sequence>
<name>C5T0C5_ACIDE</name>
<evidence type="ECO:0000313" key="2">
    <source>
        <dbReference type="Proteomes" id="UP000003856"/>
    </source>
</evidence>
<comment type="caution">
    <text evidence="1">The sequence shown here is derived from an EMBL/GenBank/DDBJ whole genome shotgun (WGS) entry which is preliminary data.</text>
</comment>
<dbReference type="Proteomes" id="UP000003856">
    <property type="component" value="Unassembled WGS sequence"/>
</dbReference>
<accession>C5T0C5</accession>
<evidence type="ECO:0000313" key="1">
    <source>
        <dbReference type="EMBL" id="EER62078.1"/>
    </source>
</evidence>
<organism evidence="1 2">
    <name type="scientific">Acidovorax delafieldii 2AN</name>
    <dbReference type="NCBI Taxonomy" id="573060"/>
    <lineage>
        <taxon>Bacteria</taxon>
        <taxon>Pseudomonadati</taxon>
        <taxon>Pseudomonadota</taxon>
        <taxon>Betaproteobacteria</taxon>
        <taxon>Burkholderiales</taxon>
        <taxon>Comamonadaceae</taxon>
        <taxon>Acidovorax</taxon>
    </lineage>
</organism>
<dbReference type="AlphaFoldDB" id="C5T0C5"/>